<sequence>MLQSMNCIRTGQLLLDENLQSFVLCSNCHTDFFSLQEFHTHLGKCDGYDKFLKPELKIKYDCSKCTQLVGKSGQTIKEYSIYDFQDVELILPKSSVKEESFMDIINIEEELLDPRWYTDLSNDVSTSKKPQTNKKNLQYDELVEAVTPFVQFKENLKSNNHSSAQINKLAKASSDSKNHIQQMSNGNEKLIIHTVKTGVKRKLVLSNESMKHPSTITEAISPQNYSVQIKKDIVRNPIKRRKIDINAKPVDPVTQSVAEREVIPTAEKEVKLQTPFAKTSNANGNVVVREKQTAQILNKLQTLGLQIKRTQSNNVIKGSKADSKTLELLQKLQSKGMKVKILRQTPTQAKTSATTTNYSINRPITKTAIIKTSTPNTSARTTTVASTAATTILPLNKDLIIKKVN</sequence>
<accession>A0A1A9UHG5</accession>
<proteinExistence type="predicted"/>
<name>A0A1A9UHG5_GLOAU</name>
<dbReference type="Proteomes" id="UP000078200">
    <property type="component" value="Unassembled WGS sequence"/>
</dbReference>
<evidence type="ECO:0000313" key="2">
    <source>
        <dbReference type="Proteomes" id="UP000078200"/>
    </source>
</evidence>
<dbReference type="VEuPathDB" id="VectorBase:GAUT004995"/>
<organism evidence="1 2">
    <name type="scientific">Glossina austeni</name>
    <name type="common">Savannah tsetse fly</name>
    <dbReference type="NCBI Taxonomy" id="7395"/>
    <lineage>
        <taxon>Eukaryota</taxon>
        <taxon>Metazoa</taxon>
        <taxon>Ecdysozoa</taxon>
        <taxon>Arthropoda</taxon>
        <taxon>Hexapoda</taxon>
        <taxon>Insecta</taxon>
        <taxon>Pterygota</taxon>
        <taxon>Neoptera</taxon>
        <taxon>Endopterygota</taxon>
        <taxon>Diptera</taxon>
        <taxon>Brachycera</taxon>
        <taxon>Muscomorpha</taxon>
        <taxon>Hippoboscoidea</taxon>
        <taxon>Glossinidae</taxon>
        <taxon>Glossina</taxon>
    </lineage>
</organism>
<dbReference type="AlphaFoldDB" id="A0A1A9UHG5"/>
<reference evidence="1" key="1">
    <citation type="submission" date="2020-05" db="UniProtKB">
        <authorList>
            <consortium name="EnsemblMetazoa"/>
        </authorList>
    </citation>
    <scope>IDENTIFICATION</scope>
    <source>
        <strain evidence="1">TTRI</strain>
    </source>
</reference>
<keyword evidence="2" id="KW-1185">Reference proteome</keyword>
<protein>
    <submittedName>
        <fullName evidence="1">Uncharacterized protein</fullName>
    </submittedName>
</protein>
<evidence type="ECO:0000313" key="1">
    <source>
        <dbReference type="EnsemblMetazoa" id="GAUT004995-PA"/>
    </source>
</evidence>
<dbReference type="EnsemblMetazoa" id="GAUT004995-RA">
    <property type="protein sequence ID" value="GAUT004995-PA"/>
    <property type="gene ID" value="GAUT004995"/>
</dbReference>